<dbReference type="EMBL" id="DXDX01000161">
    <property type="protein sequence ID" value="HIY21979.1"/>
    <property type="molecule type" value="Genomic_DNA"/>
</dbReference>
<name>A0A9D2BZA0_9FIRM</name>
<comment type="caution">
    <text evidence="1">The sequence shown here is derived from an EMBL/GenBank/DDBJ whole genome shotgun (WGS) entry which is preliminary data.</text>
</comment>
<evidence type="ECO:0000313" key="1">
    <source>
        <dbReference type="EMBL" id="HIY21979.1"/>
    </source>
</evidence>
<reference evidence="1" key="2">
    <citation type="submission" date="2021-04" db="EMBL/GenBank/DDBJ databases">
        <authorList>
            <person name="Gilroy R."/>
        </authorList>
    </citation>
    <scope>NUCLEOTIDE SEQUENCE</scope>
    <source>
        <strain evidence="1">ChiBcec16_6824</strain>
    </source>
</reference>
<evidence type="ECO:0000313" key="2">
    <source>
        <dbReference type="Proteomes" id="UP000823868"/>
    </source>
</evidence>
<feature type="non-terminal residue" evidence="1">
    <location>
        <position position="1"/>
    </location>
</feature>
<dbReference type="InterPro" id="IPR025459">
    <property type="entry name" value="DUF4279"/>
</dbReference>
<accession>A0A9D2BZA0</accession>
<dbReference type="Pfam" id="PF14106">
    <property type="entry name" value="DUF4279"/>
    <property type="match status" value="1"/>
</dbReference>
<reference evidence="1" key="1">
    <citation type="journal article" date="2021" name="PeerJ">
        <title>Extensive microbial diversity within the chicken gut microbiome revealed by metagenomics and culture.</title>
        <authorList>
            <person name="Gilroy R."/>
            <person name="Ravi A."/>
            <person name="Getino M."/>
            <person name="Pursley I."/>
            <person name="Horton D.L."/>
            <person name="Alikhan N.F."/>
            <person name="Baker D."/>
            <person name="Gharbi K."/>
            <person name="Hall N."/>
            <person name="Watson M."/>
            <person name="Adriaenssens E.M."/>
            <person name="Foster-Nyarko E."/>
            <person name="Jarju S."/>
            <person name="Secka A."/>
            <person name="Antonio M."/>
            <person name="Oren A."/>
            <person name="Chaudhuri R.R."/>
            <person name="La Ragione R."/>
            <person name="Hildebrand F."/>
            <person name="Pallen M.J."/>
        </authorList>
    </citation>
    <scope>NUCLEOTIDE SEQUENCE</scope>
    <source>
        <strain evidence="1">ChiBcec16_6824</strain>
    </source>
</reference>
<protein>
    <submittedName>
        <fullName evidence="1">DUF4279 domain-containing protein</fullName>
    </submittedName>
</protein>
<gene>
    <name evidence="1" type="ORF">H9841_08780</name>
</gene>
<dbReference type="AlphaFoldDB" id="A0A9D2BZA0"/>
<organism evidence="1 2">
    <name type="scientific">Candidatus Flavonifractor merdigallinarum</name>
    <dbReference type="NCBI Taxonomy" id="2838589"/>
    <lineage>
        <taxon>Bacteria</taxon>
        <taxon>Bacillati</taxon>
        <taxon>Bacillota</taxon>
        <taxon>Clostridia</taxon>
        <taxon>Eubacteriales</taxon>
        <taxon>Oscillospiraceae</taxon>
        <taxon>Flavonifractor</taxon>
    </lineage>
</organism>
<proteinExistence type="predicted"/>
<sequence>TYTAWIYDTGPFESLDMGVAIHFIREIFFPKTDELVSLKEKDSLDISLDFVIEIAQEQPPAIYFDSDFIQFAAKIGARFDVDTYLY</sequence>
<dbReference type="Proteomes" id="UP000823868">
    <property type="component" value="Unassembled WGS sequence"/>
</dbReference>